<keyword evidence="3" id="KW-1185">Reference proteome</keyword>
<name>A0AAE0A2D3_9ROSI</name>
<dbReference type="EMBL" id="JANJYJ010000007">
    <property type="protein sequence ID" value="KAK3199543.1"/>
    <property type="molecule type" value="Genomic_DNA"/>
</dbReference>
<dbReference type="PANTHER" id="PTHR45654:SF48">
    <property type="entry name" value="START DOMAIN-CONTAINING PROTEIN"/>
    <property type="match status" value="1"/>
</dbReference>
<evidence type="ECO:0000313" key="3">
    <source>
        <dbReference type="Proteomes" id="UP001281410"/>
    </source>
</evidence>
<dbReference type="PANTHER" id="PTHR45654">
    <property type="entry name" value="HOMEOBOX-LEUCINE ZIPPER PROTEIN MERISTEM L1"/>
    <property type="match status" value="1"/>
</dbReference>
<organism evidence="2 3">
    <name type="scientific">Dipteronia sinensis</name>
    <dbReference type="NCBI Taxonomy" id="43782"/>
    <lineage>
        <taxon>Eukaryota</taxon>
        <taxon>Viridiplantae</taxon>
        <taxon>Streptophyta</taxon>
        <taxon>Embryophyta</taxon>
        <taxon>Tracheophyta</taxon>
        <taxon>Spermatophyta</taxon>
        <taxon>Magnoliopsida</taxon>
        <taxon>eudicotyledons</taxon>
        <taxon>Gunneridae</taxon>
        <taxon>Pentapetalae</taxon>
        <taxon>rosids</taxon>
        <taxon>malvids</taxon>
        <taxon>Sapindales</taxon>
        <taxon>Sapindaceae</taxon>
        <taxon>Hippocastanoideae</taxon>
        <taxon>Acereae</taxon>
        <taxon>Dipteronia</taxon>
    </lineage>
</organism>
<comment type="caution">
    <text evidence="2">The sequence shown here is derived from an EMBL/GenBank/DDBJ whole genome shotgun (WGS) entry which is preliminary data.</text>
</comment>
<sequence length="165" mass="18416">MQWDVRLSRNLIQELAYIINGGLTENRVSILQVNATPLDIEMMYLQESFIDHTDAYVIYAPVDVPTMSNILNGRNIDDVNILPCGFAILPDDDDRPVVFGGGGSRDGVSDSLLTMSFNIIDDQVSMENYISPESMNMIYKIINRTAFLIRNALVPNNAQDNLDGV</sequence>
<accession>A0AAE0A2D3</accession>
<dbReference type="AlphaFoldDB" id="A0AAE0A2D3"/>
<dbReference type="Pfam" id="PF25797">
    <property type="entry name" value="PDF2_C"/>
    <property type="match status" value="1"/>
</dbReference>
<feature type="domain" description="HD-Zip IV C-terminal" evidence="1">
    <location>
        <begin position="2"/>
        <end position="153"/>
    </location>
</feature>
<protein>
    <recommendedName>
        <fullName evidence="1">HD-Zip IV C-terminal domain-containing protein</fullName>
    </recommendedName>
</protein>
<proteinExistence type="predicted"/>
<dbReference type="Proteomes" id="UP001281410">
    <property type="component" value="Unassembled WGS sequence"/>
</dbReference>
<evidence type="ECO:0000259" key="1">
    <source>
        <dbReference type="Pfam" id="PF25797"/>
    </source>
</evidence>
<gene>
    <name evidence="2" type="ORF">Dsin_022958</name>
</gene>
<dbReference type="InterPro" id="IPR057993">
    <property type="entry name" value="HD-Zip_IV_C"/>
</dbReference>
<evidence type="ECO:0000313" key="2">
    <source>
        <dbReference type="EMBL" id="KAK3199543.1"/>
    </source>
</evidence>
<dbReference type="InterPro" id="IPR042160">
    <property type="entry name" value="HD-Zip_IV"/>
</dbReference>
<reference evidence="2" key="1">
    <citation type="journal article" date="2023" name="Plant J.">
        <title>Genome sequences and population genomics provide insights into the demographic history, inbreeding, and mutation load of two 'living fossil' tree species of Dipteronia.</title>
        <authorList>
            <person name="Feng Y."/>
            <person name="Comes H.P."/>
            <person name="Chen J."/>
            <person name="Zhu S."/>
            <person name="Lu R."/>
            <person name="Zhang X."/>
            <person name="Li P."/>
            <person name="Qiu J."/>
            <person name="Olsen K.M."/>
            <person name="Qiu Y."/>
        </authorList>
    </citation>
    <scope>NUCLEOTIDE SEQUENCE</scope>
    <source>
        <strain evidence="2">NBL</strain>
    </source>
</reference>